<feature type="transmembrane region" description="Helical" evidence="2">
    <location>
        <begin position="666"/>
        <end position="690"/>
    </location>
</feature>
<keyword evidence="2" id="KW-1133">Transmembrane helix</keyword>
<dbReference type="GO" id="GO:0032259">
    <property type="term" value="P:methylation"/>
    <property type="evidence" value="ECO:0007669"/>
    <property type="project" value="UniProtKB-KW"/>
</dbReference>
<reference evidence="3 4" key="1">
    <citation type="submission" date="2024-03" db="EMBL/GenBank/DDBJ databases">
        <title>Aureococcus anophagefferens CCMP1851 and Kratosvirus quantuckense: Draft genome of a second virus-susceptible host strain in the model system.</title>
        <authorList>
            <person name="Chase E."/>
            <person name="Truchon A.R."/>
            <person name="Schepens W."/>
            <person name="Wilhelm S.W."/>
        </authorList>
    </citation>
    <scope>NUCLEOTIDE SEQUENCE [LARGE SCALE GENOMIC DNA]</scope>
    <source>
        <strain evidence="3 4">CCMP1851</strain>
    </source>
</reference>
<evidence type="ECO:0000256" key="2">
    <source>
        <dbReference type="SAM" id="Phobius"/>
    </source>
</evidence>
<accession>A0ABR1G0G4</accession>
<comment type="caution">
    <text evidence="3">The sequence shown here is derived from an EMBL/GenBank/DDBJ whole genome shotgun (WGS) entry which is preliminary data.</text>
</comment>
<evidence type="ECO:0000313" key="3">
    <source>
        <dbReference type="EMBL" id="KAK7242003.1"/>
    </source>
</evidence>
<dbReference type="GO" id="GO:0008168">
    <property type="term" value="F:methyltransferase activity"/>
    <property type="evidence" value="ECO:0007669"/>
    <property type="project" value="UniProtKB-KW"/>
</dbReference>
<proteinExistence type="predicted"/>
<dbReference type="EMBL" id="JBBJCI010000151">
    <property type="protein sequence ID" value="KAK7242003.1"/>
    <property type="molecule type" value="Genomic_DNA"/>
</dbReference>
<evidence type="ECO:0000256" key="1">
    <source>
        <dbReference type="SAM" id="MobiDB-lite"/>
    </source>
</evidence>
<feature type="region of interest" description="Disordered" evidence="1">
    <location>
        <begin position="65"/>
        <end position="110"/>
    </location>
</feature>
<keyword evidence="4" id="KW-1185">Reference proteome</keyword>
<keyword evidence="2" id="KW-0472">Membrane</keyword>
<keyword evidence="3" id="KW-0808">Transferase</keyword>
<keyword evidence="3" id="KW-0489">Methyltransferase</keyword>
<feature type="compositionally biased region" description="Pro residues" evidence="1">
    <location>
        <begin position="70"/>
        <end position="79"/>
    </location>
</feature>
<organism evidence="3 4">
    <name type="scientific">Aureococcus anophagefferens</name>
    <name type="common">Harmful bloom alga</name>
    <dbReference type="NCBI Taxonomy" id="44056"/>
    <lineage>
        <taxon>Eukaryota</taxon>
        <taxon>Sar</taxon>
        <taxon>Stramenopiles</taxon>
        <taxon>Ochrophyta</taxon>
        <taxon>Pelagophyceae</taxon>
        <taxon>Pelagomonadales</taxon>
        <taxon>Pelagomonadaceae</taxon>
        <taxon>Aureococcus</taxon>
    </lineage>
</organism>
<evidence type="ECO:0000313" key="4">
    <source>
        <dbReference type="Proteomes" id="UP001363151"/>
    </source>
</evidence>
<gene>
    <name evidence="3" type="ORF">SO694_00018241</name>
</gene>
<sequence length="700" mass="77002">MPPRGTMLPPGSLPKILMADDEPAHDASCEDTLSEYCVGARANPLQADAGTPAPARGRKTAVSLEVRAETPPPPPPAPAPLRIDGYLDRSLAGGASPTTNRKERQAAEDAERASVRAALATHCALAAQREVAVATLRRSLDRYDEANDAWRFEAGDVVEVQGPDARWRLAVVTHGARGVYGVASNGGFTHGYGDDLLAPRVAAVVSRRGFGEAPFTWRAAAMVRLEERLQFMDGHRDDFERFGYEAWGRREFDYWLRDERNGAFRAQFEAAAPGARAALYGLCLEPFERTEALKTWDWRHTKASTYLYLACLGSGVASVLGTLLLQRGIPVVVFLFEIRHGRGSGFPALCADRAATVQDRGEGARFTSAMILLVVFFYAAKVAPDAYAKFLGEEAPSGPATARGFDVVLYTLNLYLLFYHHSPLEVILNSLAIEFIRDLDETLNVDANNRYLKASAVEMVMRSYLPLRDLRRRLGVGDAALGAQRKAAAAARWKHHWRVRHASSVALVSTSDVAAKLKSADERVDDMVEEYYGTFEGSQSFGWLASALQVRGYTTSGIFERYVIYRGDQWDAHLFPADVAAGGARLGGLPYDHLEGFENFPRFRAFVERHAPRTAARINRRPRLGDLLKTASLQRVYQAARGRAGDGAVIEDCSCCRRLMMTADALVEVANAMVVLFGFPLVLLAVLAWVPLCYGPERSW</sequence>
<dbReference type="Proteomes" id="UP001363151">
    <property type="component" value="Unassembled WGS sequence"/>
</dbReference>
<feature type="compositionally biased region" description="Basic and acidic residues" evidence="1">
    <location>
        <begin position="100"/>
        <end position="110"/>
    </location>
</feature>
<keyword evidence="2" id="KW-0812">Transmembrane</keyword>
<name>A0ABR1G0G4_AURAN</name>
<protein>
    <submittedName>
        <fullName evidence="3">RNA cap guanine-N2 methyltransferase</fullName>
    </submittedName>
</protein>